<reference evidence="4" key="1">
    <citation type="submission" date="2023-03" db="EMBL/GenBank/DDBJ databases">
        <title>Massive genome expansion in bonnet fungi (Mycena s.s.) driven by repeated elements and novel gene families across ecological guilds.</title>
        <authorList>
            <consortium name="Lawrence Berkeley National Laboratory"/>
            <person name="Harder C.B."/>
            <person name="Miyauchi S."/>
            <person name="Viragh M."/>
            <person name="Kuo A."/>
            <person name="Thoen E."/>
            <person name="Andreopoulos B."/>
            <person name="Lu D."/>
            <person name="Skrede I."/>
            <person name="Drula E."/>
            <person name="Henrissat B."/>
            <person name="Morin E."/>
            <person name="Kohler A."/>
            <person name="Barry K."/>
            <person name="LaButti K."/>
            <person name="Morin E."/>
            <person name="Salamov A."/>
            <person name="Lipzen A."/>
            <person name="Mereny Z."/>
            <person name="Hegedus B."/>
            <person name="Baldrian P."/>
            <person name="Stursova M."/>
            <person name="Weitz H."/>
            <person name="Taylor A."/>
            <person name="Grigoriev I.V."/>
            <person name="Nagy L.G."/>
            <person name="Martin F."/>
            <person name="Kauserud H."/>
        </authorList>
    </citation>
    <scope>NUCLEOTIDE SEQUENCE</scope>
    <source>
        <strain evidence="4">9284</strain>
    </source>
</reference>
<dbReference type="AlphaFoldDB" id="A0AAD7BUJ3"/>
<feature type="transmembrane region" description="Helical" evidence="2">
    <location>
        <begin position="45"/>
        <end position="62"/>
    </location>
</feature>
<evidence type="ECO:0000256" key="2">
    <source>
        <dbReference type="SAM" id="Phobius"/>
    </source>
</evidence>
<feature type="transmembrane region" description="Helical" evidence="2">
    <location>
        <begin position="74"/>
        <end position="93"/>
    </location>
</feature>
<accession>A0AAD7BUJ3</accession>
<evidence type="ECO:0000313" key="4">
    <source>
        <dbReference type="EMBL" id="KAJ7631036.1"/>
    </source>
</evidence>
<dbReference type="Gene3D" id="3.40.630.30">
    <property type="match status" value="1"/>
</dbReference>
<dbReference type="InterPro" id="IPR050769">
    <property type="entry name" value="NAT_camello-type"/>
</dbReference>
<keyword evidence="2" id="KW-0472">Membrane</keyword>
<dbReference type="SUPFAM" id="SSF55729">
    <property type="entry name" value="Acyl-CoA N-acyltransferases (Nat)"/>
    <property type="match status" value="1"/>
</dbReference>
<comment type="caution">
    <text evidence="4">The sequence shown here is derived from an EMBL/GenBank/DDBJ whole genome shotgun (WGS) entry which is preliminary data.</text>
</comment>
<keyword evidence="2" id="KW-0812">Transmembrane</keyword>
<feature type="domain" description="N-acetyltransferase" evidence="3">
    <location>
        <begin position="77"/>
        <end position="230"/>
    </location>
</feature>
<organism evidence="4 5">
    <name type="scientific">Roridomyces roridus</name>
    <dbReference type="NCBI Taxonomy" id="1738132"/>
    <lineage>
        <taxon>Eukaryota</taxon>
        <taxon>Fungi</taxon>
        <taxon>Dikarya</taxon>
        <taxon>Basidiomycota</taxon>
        <taxon>Agaricomycotina</taxon>
        <taxon>Agaricomycetes</taxon>
        <taxon>Agaricomycetidae</taxon>
        <taxon>Agaricales</taxon>
        <taxon>Marasmiineae</taxon>
        <taxon>Mycenaceae</taxon>
        <taxon>Roridomyces</taxon>
    </lineage>
</organism>
<dbReference type="PANTHER" id="PTHR13947">
    <property type="entry name" value="GNAT FAMILY N-ACETYLTRANSFERASE"/>
    <property type="match status" value="1"/>
</dbReference>
<dbReference type="EMBL" id="JARKIF010000009">
    <property type="protein sequence ID" value="KAJ7631036.1"/>
    <property type="molecule type" value="Genomic_DNA"/>
</dbReference>
<dbReference type="InterPro" id="IPR000182">
    <property type="entry name" value="GNAT_dom"/>
</dbReference>
<protein>
    <recommendedName>
        <fullName evidence="3">N-acetyltransferase domain-containing protein</fullName>
    </recommendedName>
</protein>
<evidence type="ECO:0000313" key="5">
    <source>
        <dbReference type="Proteomes" id="UP001221142"/>
    </source>
</evidence>
<keyword evidence="1" id="KW-0808">Transferase</keyword>
<dbReference type="Proteomes" id="UP001221142">
    <property type="component" value="Unassembled WGS sequence"/>
</dbReference>
<name>A0AAD7BUJ3_9AGAR</name>
<proteinExistence type="predicted"/>
<keyword evidence="5" id="KW-1185">Reference proteome</keyword>
<evidence type="ECO:0000256" key="1">
    <source>
        <dbReference type="ARBA" id="ARBA00022679"/>
    </source>
</evidence>
<gene>
    <name evidence="4" type="ORF">FB45DRAFT_917260</name>
</gene>
<dbReference type="PANTHER" id="PTHR13947:SF37">
    <property type="entry name" value="LD18367P"/>
    <property type="match status" value="1"/>
</dbReference>
<dbReference type="InterPro" id="IPR016181">
    <property type="entry name" value="Acyl_CoA_acyltransferase"/>
</dbReference>
<dbReference type="GO" id="GO:0008080">
    <property type="term" value="F:N-acetyltransferase activity"/>
    <property type="evidence" value="ECO:0007669"/>
    <property type="project" value="InterPro"/>
</dbReference>
<keyword evidence="2" id="KW-1133">Transmembrane helix</keyword>
<dbReference type="PROSITE" id="PS51186">
    <property type="entry name" value="GNAT"/>
    <property type="match status" value="1"/>
</dbReference>
<evidence type="ECO:0000259" key="3">
    <source>
        <dbReference type="PROSITE" id="PS51186"/>
    </source>
</evidence>
<sequence length="230" mass="25915">MALPTAVIRFYIKDSDEDDKLARFMVGKANMEQLAAANRRSASHLAFIAAWMAFAASLIHYMDYWPNPQIGYLSWLRALPIVAATFLPLLFAADWTRLRAPDMQDIHSHYSKSPASGFWILEFGEKFVGLIALDASTSSRTATIRHFYVQEPYPASNIQNDLLSHALNHCFSSSKVQQITTIESPLVPYAREALRKAGFVLEKTTETVGVFGWKLVASSLQRAVWEKKRS</sequence>